<dbReference type="OMA" id="DPWRELM"/>
<dbReference type="eggNOG" id="ENOG502TCIK">
    <property type="taxonomic scope" value="Eukaryota"/>
</dbReference>
<dbReference type="PhylomeDB" id="B4GRZ7"/>
<sequence>MGTPRRGFNNLPPYSQGMRQYPSQGSEYMSQHAGGLQAPQQPNFGFYEDKQSFAQPKPNTPHFYQNTAPQEQMHRPRQQQQMPFGQGRGRNFGRGGGGFNRRPHHHFKDHGSQYFHPSMLEDPWRDLMARHNAIHGPSVDEEQVGV</sequence>
<dbReference type="KEGG" id="dpe:6595846"/>
<feature type="compositionally biased region" description="Polar residues" evidence="1">
    <location>
        <begin position="17"/>
        <end position="29"/>
    </location>
</feature>
<proteinExistence type="predicted"/>
<dbReference type="InterPro" id="IPR028265">
    <property type="entry name" value="TTDN1/SICKLE"/>
</dbReference>
<reference evidence="2 3" key="1">
    <citation type="journal article" date="2007" name="Nature">
        <title>Evolution of genes and genomes on the Drosophila phylogeny.</title>
        <authorList>
            <consortium name="Drosophila 12 Genomes Consortium"/>
            <person name="Clark A.G."/>
            <person name="Eisen M.B."/>
            <person name="Smith D.R."/>
            <person name="Bergman C.M."/>
            <person name="Oliver B."/>
            <person name="Markow T.A."/>
            <person name="Kaufman T.C."/>
            <person name="Kellis M."/>
            <person name="Gelbart W."/>
            <person name="Iyer V.N."/>
            <person name="Pollard D.A."/>
            <person name="Sackton T.B."/>
            <person name="Larracuente A.M."/>
            <person name="Singh N.D."/>
            <person name="Abad J.P."/>
            <person name="Abt D.N."/>
            <person name="Adryan B."/>
            <person name="Aguade M."/>
            <person name="Akashi H."/>
            <person name="Anderson W.W."/>
            <person name="Aquadro C.F."/>
            <person name="Ardell D.H."/>
            <person name="Arguello R."/>
            <person name="Artieri C.G."/>
            <person name="Barbash D.A."/>
            <person name="Barker D."/>
            <person name="Barsanti P."/>
            <person name="Batterham P."/>
            <person name="Batzoglou S."/>
            <person name="Begun D."/>
            <person name="Bhutkar A."/>
            <person name="Blanco E."/>
            <person name="Bosak S.A."/>
            <person name="Bradley R.K."/>
            <person name="Brand A.D."/>
            <person name="Brent M.R."/>
            <person name="Brooks A.N."/>
            <person name="Brown R.H."/>
            <person name="Butlin R.K."/>
            <person name="Caggese C."/>
            <person name="Calvi B.R."/>
            <person name="Bernardo de Carvalho A."/>
            <person name="Caspi A."/>
            <person name="Castrezana S."/>
            <person name="Celniker S.E."/>
            <person name="Chang J.L."/>
            <person name="Chapple C."/>
            <person name="Chatterji S."/>
            <person name="Chinwalla A."/>
            <person name="Civetta A."/>
            <person name="Clifton S.W."/>
            <person name="Comeron J.M."/>
            <person name="Costello J.C."/>
            <person name="Coyne J.A."/>
            <person name="Daub J."/>
            <person name="David R.G."/>
            <person name="Delcher A.L."/>
            <person name="Delehaunty K."/>
            <person name="Do C.B."/>
            <person name="Ebling H."/>
            <person name="Edwards K."/>
            <person name="Eickbush T."/>
            <person name="Evans J.D."/>
            <person name="Filipski A."/>
            <person name="Findeiss S."/>
            <person name="Freyhult E."/>
            <person name="Fulton L."/>
            <person name="Fulton R."/>
            <person name="Garcia A.C."/>
            <person name="Gardiner A."/>
            <person name="Garfield D.A."/>
            <person name="Garvin B.E."/>
            <person name="Gibson G."/>
            <person name="Gilbert D."/>
            <person name="Gnerre S."/>
            <person name="Godfrey J."/>
            <person name="Good R."/>
            <person name="Gotea V."/>
            <person name="Gravely B."/>
            <person name="Greenberg A.J."/>
            <person name="Griffiths-Jones S."/>
            <person name="Gross S."/>
            <person name="Guigo R."/>
            <person name="Gustafson E.A."/>
            <person name="Haerty W."/>
            <person name="Hahn M.W."/>
            <person name="Halligan D.L."/>
            <person name="Halpern A.L."/>
            <person name="Halter G.M."/>
            <person name="Han M.V."/>
            <person name="Heger A."/>
            <person name="Hillier L."/>
            <person name="Hinrichs A.S."/>
            <person name="Holmes I."/>
            <person name="Hoskins R.A."/>
            <person name="Hubisz M.J."/>
            <person name="Hultmark D."/>
            <person name="Huntley M.A."/>
            <person name="Jaffe D.B."/>
            <person name="Jagadeeshan S."/>
            <person name="Jeck W.R."/>
            <person name="Johnson J."/>
            <person name="Jones C.D."/>
            <person name="Jordan W.C."/>
            <person name="Karpen G.H."/>
            <person name="Kataoka E."/>
            <person name="Keightley P.D."/>
            <person name="Kheradpour P."/>
            <person name="Kirkness E.F."/>
            <person name="Koerich L.B."/>
            <person name="Kristiansen K."/>
            <person name="Kudrna D."/>
            <person name="Kulathinal R.J."/>
            <person name="Kumar S."/>
            <person name="Kwok R."/>
            <person name="Lander E."/>
            <person name="Langley C.H."/>
            <person name="Lapoint R."/>
            <person name="Lazzaro B.P."/>
            <person name="Lee S.J."/>
            <person name="Levesque L."/>
            <person name="Li R."/>
            <person name="Lin C.F."/>
            <person name="Lin M.F."/>
            <person name="Lindblad-Toh K."/>
            <person name="Llopart A."/>
            <person name="Long M."/>
            <person name="Low L."/>
            <person name="Lozovsky E."/>
            <person name="Lu J."/>
            <person name="Luo M."/>
            <person name="Machado C.A."/>
            <person name="Makalowski W."/>
            <person name="Marzo M."/>
            <person name="Matsuda M."/>
            <person name="Matzkin L."/>
            <person name="McAllister B."/>
            <person name="McBride C.S."/>
            <person name="McKernan B."/>
            <person name="McKernan K."/>
            <person name="Mendez-Lago M."/>
            <person name="Minx P."/>
            <person name="Mollenhauer M.U."/>
            <person name="Montooth K."/>
            <person name="Mount S.M."/>
            <person name="Mu X."/>
            <person name="Myers E."/>
            <person name="Negre B."/>
            <person name="Newfeld S."/>
            <person name="Nielsen R."/>
            <person name="Noor M.A."/>
            <person name="O'Grady P."/>
            <person name="Pachter L."/>
            <person name="Papaceit M."/>
            <person name="Parisi M.J."/>
            <person name="Parisi M."/>
            <person name="Parts L."/>
            <person name="Pedersen J.S."/>
            <person name="Pesole G."/>
            <person name="Phillippy A.M."/>
            <person name="Ponting C.P."/>
            <person name="Pop M."/>
            <person name="Porcelli D."/>
            <person name="Powell J.R."/>
            <person name="Prohaska S."/>
            <person name="Pruitt K."/>
            <person name="Puig M."/>
            <person name="Quesneville H."/>
            <person name="Ram K.R."/>
            <person name="Rand D."/>
            <person name="Rasmussen M.D."/>
            <person name="Reed L.K."/>
            <person name="Reenan R."/>
            <person name="Reily A."/>
            <person name="Remington K.A."/>
            <person name="Rieger T.T."/>
            <person name="Ritchie M.G."/>
            <person name="Robin C."/>
            <person name="Rogers Y.H."/>
            <person name="Rohde C."/>
            <person name="Rozas J."/>
            <person name="Rubenfield M.J."/>
            <person name="Ruiz A."/>
            <person name="Russo S."/>
            <person name="Salzberg S.L."/>
            <person name="Sanchez-Gracia A."/>
            <person name="Saranga D.J."/>
            <person name="Sato H."/>
            <person name="Schaeffer S.W."/>
            <person name="Schatz M.C."/>
            <person name="Schlenke T."/>
            <person name="Schwartz R."/>
            <person name="Segarra C."/>
            <person name="Singh R.S."/>
            <person name="Sirot L."/>
            <person name="Sirota M."/>
            <person name="Sisneros N.B."/>
            <person name="Smith C.D."/>
            <person name="Smith T.F."/>
            <person name="Spieth J."/>
            <person name="Stage D.E."/>
            <person name="Stark A."/>
            <person name="Stephan W."/>
            <person name="Strausberg R.L."/>
            <person name="Strempel S."/>
            <person name="Sturgill D."/>
            <person name="Sutton G."/>
            <person name="Sutton G.G."/>
            <person name="Tao W."/>
            <person name="Teichmann S."/>
            <person name="Tobari Y.N."/>
            <person name="Tomimura Y."/>
            <person name="Tsolas J.M."/>
            <person name="Valente V.L."/>
            <person name="Venter E."/>
            <person name="Venter J.C."/>
            <person name="Vicario S."/>
            <person name="Vieira F.G."/>
            <person name="Vilella A.J."/>
            <person name="Villasante A."/>
            <person name="Walenz B."/>
            <person name="Wang J."/>
            <person name="Wasserman M."/>
            <person name="Watts T."/>
            <person name="Wilson D."/>
            <person name="Wilson R.K."/>
            <person name="Wing R.A."/>
            <person name="Wolfner M.F."/>
            <person name="Wong A."/>
            <person name="Wong G.K."/>
            <person name="Wu C.I."/>
            <person name="Wu G."/>
            <person name="Yamamoto D."/>
            <person name="Yang H.P."/>
            <person name="Yang S.P."/>
            <person name="Yorke J.A."/>
            <person name="Yoshida K."/>
            <person name="Zdobnov E."/>
            <person name="Zhang P."/>
            <person name="Zhang Y."/>
            <person name="Zimin A.V."/>
            <person name="Baldwin J."/>
            <person name="Abdouelleil A."/>
            <person name="Abdulkadir J."/>
            <person name="Abebe A."/>
            <person name="Abera B."/>
            <person name="Abreu J."/>
            <person name="Acer S.C."/>
            <person name="Aftuck L."/>
            <person name="Alexander A."/>
            <person name="An P."/>
            <person name="Anderson E."/>
            <person name="Anderson S."/>
            <person name="Arachi H."/>
            <person name="Azer M."/>
            <person name="Bachantsang P."/>
            <person name="Barry A."/>
            <person name="Bayul T."/>
            <person name="Berlin A."/>
            <person name="Bessette D."/>
            <person name="Bloom T."/>
            <person name="Blye J."/>
            <person name="Boguslavskiy L."/>
            <person name="Bonnet C."/>
            <person name="Boukhgalter B."/>
            <person name="Bourzgui I."/>
            <person name="Brown A."/>
            <person name="Cahill P."/>
            <person name="Channer S."/>
            <person name="Cheshatsang Y."/>
            <person name="Chuda L."/>
            <person name="Citroen M."/>
            <person name="Collymore A."/>
            <person name="Cooke P."/>
            <person name="Costello M."/>
            <person name="D'Aco K."/>
            <person name="Daza R."/>
            <person name="De Haan G."/>
            <person name="DeGray S."/>
            <person name="DeMaso C."/>
            <person name="Dhargay N."/>
            <person name="Dooley K."/>
            <person name="Dooley E."/>
            <person name="Doricent M."/>
            <person name="Dorje P."/>
            <person name="Dorjee K."/>
            <person name="Dupes A."/>
            <person name="Elong R."/>
            <person name="Falk J."/>
            <person name="Farina A."/>
            <person name="Faro S."/>
            <person name="Ferguson D."/>
            <person name="Fisher S."/>
            <person name="Foley C.D."/>
            <person name="Franke A."/>
            <person name="Friedrich D."/>
            <person name="Gadbois L."/>
            <person name="Gearin G."/>
            <person name="Gearin C.R."/>
            <person name="Giannoukos G."/>
            <person name="Goode T."/>
            <person name="Graham J."/>
            <person name="Grandbois E."/>
            <person name="Grewal S."/>
            <person name="Gyaltsen K."/>
            <person name="Hafez N."/>
            <person name="Hagos B."/>
            <person name="Hall J."/>
            <person name="Henson C."/>
            <person name="Hollinger A."/>
            <person name="Honan T."/>
            <person name="Huard M.D."/>
            <person name="Hughes L."/>
            <person name="Hurhula B."/>
            <person name="Husby M.E."/>
            <person name="Kamat A."/>
            <person name="Kanga B."/>
            <person name="Kashin S."/>
            <person name="Khazanovich D."/>
            <person name="Kisner P."/>
            <person name="Lance K."/>
            <person name="Lara M."/>
            <person name="Lee W."/>
            <person name="Lennon N."/>
            <person name="Letendre F."/>
            <person name="LeVine R."/>
            <person name="Lipovsky A."/>
            <person name="Liu X."/>
            <person name="Liu J."/>
            <person name="Liu S."/>
            <person name="Lokyitsang T."/>
            <person name="Lokyitsang Y."/>
            <person name="Lubonja R."/>
            <person name="Lui A."/>
            <person name="MacDonald P."/>
            <person name="Magnisalis V."/>
            <person name="Maru K."/>
            <person name="Matthews C."/>
            <person name="McCusker W."/>
            <person name="McDonough S."/>
            <person name="Mehta T."/>
            <person name="Meldrim J."/>
            <person name="Meneus L."/>
            <person name="Mihai O."/>
            <person name="Mihalev A."/>
            <person name="Mihova T."/>
            <person name="Mittelman R."/>
            <person name="Mlenga V."/>
            <person name="Montmayeur A."/>
            <person name="Mulrain L."/>
            <person name="Navidi A."/>
            <person name="Naylor J."/>
            <person name="Negash T."/>
            <person name="Nguyen T."/>
            <person name="Nguyen N."/>
            <person name="Nicol R."/>
            <person name="Norbu C."/>
            <person name="Norbu N."/>
            <person name="Novod N."/>
            <person name="O'Neill B."/>
            <person name="Osman S."/>
            <person name="Markiewicz E."/>
            <person name="Oyono O.L."/>
            <person name="Patti C."/>
            <person name="Phunkhang P."/>
            <person name="Pierre F."/>
            <person name="Priest M."/>
            <person name="Raghuraman S."/>
            <person name="Rege F."/>
            <person name="Reyes R."/>
            <person name="Rise C."/>
            <person name="Rogov P."/>
            <person name="Ross K."/>
            <person name="Ryan E."/>
            <person name="Settipalli S."/>
            <person name="Shea T."/>
            <person name="Sherpa N."/>
            <person name="Shi L."/>
            <person name="Shih D."/>
            <person name="Sparrow T."/>
            <person name="Spaulding J."/>
            <person name="Stalker J."/>
            <person name="Stange-Thomann N."/>
            <person name="Stavropoulos S."/>
            <person name="Stone C."/>
            <person name="Strader C."/>
            <person name="Tesfaye S."/>
            <person name="Thomson T."/>
            <person name="Thoulutsang Y."/>
            <person name="Thoulutsang D."/>
            <person name="Topham K."/>
            <person name="Topping I."/>
            <person name="Tsamla T."/>
            <person name="Vassiliev H."/>
            <person name="Vo A."/>
            <person name="Wangchuk T."/>
            <person name="Wangdi T."/>
            <person name="Weiand M."/>
            <person name="Wilkinson J."/>
            <person name="Wilson A."/>
            <person name="Yadav S."/>
            <person name="Young G."/>
            <person name="Yu Q."/>
            <person name="Zembek L."/>
            <person name="Zhong D."/>
            <person name="Zimmer A."/>
            <person name="Zwirko Z."/>
            <person name="Jaffe D.B."/>
            <person name="Alvarez P."/>
            <person name="Brockman W."/>
            <person name="Butler J."/>
            <person name="Chin C."/>
            <person name="Gnerre S."/>
            <person name="Grabherr M."/>
            <person name="Kleber M."/>
            <person name="Mauceli E."/>
            <person name="MacCallum I."/>
        </authorList>
    </citation>
    <scope>NUCLEOTIDE SEQUENCE [LARGE SCALE GENOMIC DNA]</scope>
    <source>
        <strain evidence="3">MSH-3 / Tucson 14011-0111.49</strain>
    </source>
</reference>
<organism evidence="3">
    <name type="scientific">Drosophila persimilis</name>
    <name type="common">Fruit fly</name>
    <dbReference type="NCBI Taxonomy" id="7234"/>
    <lineage>
        <taxon>Eukaryota</taxon>
        <taxon>Metazoa</taxon>
        <taxon>Ecdysozoa</taxon>
        <taxon>Arthropoda</taxon>
        <taxon>Hexapoda</taxon>
        <taxon>Insecta</taxon>
        <taxon>Pterygota</taxon>
        <taxon>Neoptera</taxon>
        <taxon>Endopterygota</taxon>
        <taxon>Diptera</taxon>
        <taxon>Brachycera</taxon>
        <taxon>Muscomorpha</taxon>
        <taxon>Ephydroidea</taxon>
        <taxon>Drosophilidae</taxon>
        <taxon>Drosophila</taxon>
        <taxon>Sophophora</taxon>
    </lineage>
</organism>
<dbReference type="Proteomes" id="UP000008744">
    <property type="component" value="Unassembled WGS sequence"/>
</dbReference>
<dbReference type="HOGENOM" id="CLU_1645522_0_0_1"/>
<evidence type="ECO:0000313" key="2">
    <source>
        <dbReference type="EMBL" id="EDW40532.1"/>
    </source>
</evidence>
<evidence type="ECO:0000256" key="1">
    <source>
        <dbReference type="SAM" id="MobiDB-lite"/>
    </source>
</evidence>
<evidence type="ECO:0000313" key="3">
    <source>
        <dbReference type="Proteomes" id="UP000008744"/>
    </source>
</evidence>
<dbReference type="EMBL" id="CH479188">
    <property type="protein sequence ID" value="EDW40532.1"/>
    <property type="molecule type" value="Genomic_DNA"/>
</dbReference>
<accession>B4GRZ7</accession>
<feature type="region of interest" description="Disordered" evidence="1">
    <location>
        <begin position="1"/>
        <end position="109"/>
    </location>
</feature>
<gene>
    <name evidence="2" type="primary">Dper\GL24836</name>
    <name evidence="2" type="ORF">Dper_GL24836</name>
</gene>
<dbReference type="Pfam" id="PF15502">
    <property type="entry name" value="MPLKIP"/>
    <property type="match status" value="1"/>
</dbReference>
<dbReference type="OrthoDB" id="8067710at2759"/>
<protein>
    <submittedName>
        <fullName evidence="2">GL24836</fullName>
    </submittedName>
</protein>
<keyword evidence="3" id="KW-1185">Reference proteome</keyword>
<dbReference type="AlphaFoldDB" id="B4GRZ7"/>
<feature type="compositionally biased region" description="Gly residues" evidence="1">
    <location>
        <begin position="86"/>
        <end position="99"/>
    </location>
</feature>
<name>B4GRZ7_DROPE</name>